<comment type="caution">
    <text evidence="4">The sequence shown here is derived from an EMBL/GenBank/DDBJ whole genome shotgun (WGS) entry which is preliminary data.</text>
</comment>
<gene>
    <name evidence="4" type="ORF">OC846_004023</name>
</gene>
<protein>
    <recommendedName>
        <fullName evidence="6">Dickkopf N-terminal cysteine-rich domain-containing protein</fullName>
    </recommendedName>
</protein>
<evidence type="ECO:0000256" key="1">
    <source>
        <dbReference type="SAM" id="MobiDB-lite"/>
    </source>
</evidence>
<dbReference type="AlphaFoldDB" id="A0AAN6GNZ0"/>
<name>A0AAN6GNZ0_9BASI</name>
<feature type="chain" id="PRO_5043025074" description="Dickkopf N-terminal cysteine-rich domain-containing protein" evidence="3">
    <location>
        <begin position="29"/>
        <end position="381"/>
    </location>
</feature>
<dbReference type="EMBL" id="JAPDMZ010000110">
    <property type="protein sequence ID" value="KAK0549560.1"/>
    <property type="molecule type" value="Genomic_DNA"/>
</dbReference>
<evidence type="ECO:0008006" key="6">
    <source>
        <dbReference type="Google" id="ProtNLM"/>
    </source>
</evidence>
<evidence type="ECO:0000313" key="4">
    <source>
        <dbReference type="EMBL" id="KAK0549560.1"/>
    </source>
</evidence>
<keyword evidence="2" id="KW-0472">Membrane</keyword>
<sequence length="381" mass="40986">MLARSGAAAAAALLMLGSLLPATHLVQAQSDPASCPPSDPDILGKPCSTANNRLALDTNQFLSDCGYTAYCDPNTSTCVKNGCRRDEYPFGFKRKCDWPPLCESGYVCPDEGSGCVPTRRVGSPCQLNRDDECAPTASGRQTMCLHNVCQAVNATAGAACITDNVIYTVYTSASTSYGDIISRDNCVSGYYCDGVSRTCQAAKNVGSPCSGNKECRSYNCVDSGQSVDIPLNNSPLGRCGQAPSVPNRPGVWIYVVITLVIILGSFGLCCGLVQVHARGRRARRKERRRYFEKQALLREEVYEAYFQAAAKGDGSMHLTEAEDAALLARMPHASFHRGAHPDSFGSISGQSQRSSAITDNHIVEPLTHRGDRKGEFEVMTP</sequence>
<keyword evidence="2" id="KW-0812">Transmembrane</keyword>
<feature type="compositionally biased region" description="Polar residues" evidence="1">
    <location>
        <begin position="345"/>
        <end position="358"/>
    </location>
</feature>
<feature type="compositionally biased region" description="Basic and acidic residues" evidence="1">
    <location>
        <begin position="366"/>
        <end position="381"/>
    </location>
</feature>
<proteinExistence type="predicted"/>
<reference evidence="4" key="1">
    <citation type="journal article" date="2023" name="PhytoFront">
        <title>Draft Genome Resources of Seven Strains of Tilletia horrida, Causal Agent of Kernel Smut of Rice.</title>
        <authorList>
            <person name="Khanal S."/>
            <person name="Antony Babu S."/>
            <person name="Zhou X.G."/>
        </authorList>
    </citation>
    <scope>NUCLEOTIDE SEQUENCE</scope>
    <source>
        <strain evidence="4">TX6</strain>
    </source>
</reference>
<evidence type="ECO:0000313" key="5">
    <source>
        <dbReference type="Proteomes" id="UP001176517"/>
    </source>
</evidence>
<feature type="region of interest" description="Disordered" evidence="1">
    <location>
        <begin position="339"/>
        <end position="381"/>
    </location>
</feature>
<evidence type="ECO:0000256" key="2">
    <source>
        <dbReference type="SAM" id="Phobius"/>
    </source>
</evidence>
<evidence type="ECO:0000256" key="3">
    <source>
        <dbReference type="SAM" id="SignalP"/>
    </source>
</evidence>
<accession>A0AAN6GNZ0</accession>
<keyword evidence="2" id="KW-1133">Transmembrane helix</keyword>
<organism evidence="4 5">
    <name type="scientific">Tilletia horrida</name>
    <dbReference type="NCBI Taxonomy" id="155126"/>
    <lineage>
        <taxon>Eukaryota</taxon>
        <taxon>Fungi</taxon>
        <taxon>Dikarya</taxon>
        <taxon>Basidiomycota</taxon>
        <taxon>Ustilaginomycotina</taxon>
        <taxon>Exobasidiomycetes</taxon>
        <taxon>Tilletiales</taxon>
        <taxon>Tilletiaceae</taxon>
        <taxon>Tilletia</taxon>
    </lineage>
</organism>
<feature type="transmembrane region" description="Helical" evidence="2">
    <location>
        <begin position="251"/>
        <end position="275"/>
    </location>
</feature>
<keyword evidence="5" id="KW-1185">Reference proteome</keyword>
<keyword evidence="3" id="KW-0732">Signal</keyword>
<feature type="signal peptide" evidence="3">
    <location>
        <begin position="1"/>
        <end position="28"/>
    </location>
</feature>
<dbReference type="Proteomes" id="UP001176517">
    <property type="component" value="Unassembled WGS sequence"/>
</dbReference>